<dbReference type="Proteomes" id="UP000448292">
    <property type="component" value="Unassembled WGS sequence"/>
</dbReference>
<dbReference type="OrthoDB" id="466056at2"/>
<evidence type="ECO:0000313" key="4">
    <source>
        <dbReference type="Proteomes" id="UP000448292"/>
    </source>
</evidence>
<dbReference type="NCBIfam" id="TIGR02230">
    <property type="entry name" value="ATPase_gene1"/>
    <property type="match status" value="1"/>
</dbReference>
<evidence type="ECO:0000313" key="3">
    <source>
        <dbReference type="EMBL" id="TVM14691.1"/>
    </source>
</evidence>
<dbReference type="InterPro" id="IPR011744">
    <property type="entry name" value="ATPase_gene1"/>
</dbReference>
<feature type="compositionally biased region" description="Basic and acidic residues" evidence="1">
    <location>
        <begin position="28"/>
        <end position="55"/>
    </location>
</feature>
<dbReference type="InterPro" id="IPR032820">
    <property type="entry name" value="ATPase_put"/>
</dbReference>
<feature type="transmembrane region" description="Helical" evidence="2">
    <location>
        <begin position="61"/>
        <end position="87"/>
    </location>
</feature>
<comment type="caution">
    <text evidence="3">The sequence shown here is derived from an EMBL/GenBank/DDBJ whole genome shotgun (WGS) entry which is preliminary data.</text>
</comment>
<organism evidence="3 4">
    <name type="scientific">Oceanidesulfovibrio indonesiensis</name>
    <dbReference type="NCBI Taxonomy" id="54767"/>
    <lineage>
        <taxon>Bacteria</taxon>
        <taxon>Pseudomonadati</taxon>
        <taxon>Thermodesulfobacteriota</taxon>
        <taxon>Desulfovibrionia</taxon>
        <taxon>Desulfovibrionales</taxon>
        <taxon>Desulfovibrionaceae</taxon>
        <taxon>Oceanidesulfovibrio</taxon>
    </lineage>
</organism>
<feature type="region of interest" description="Disordered" evidence="1">
    <location>
        <begin position="1"/>
        <end position="55"/>
    </location>
</feature>
<proteinExistence type="predicted"/>
<sequence>MTKYRRRALPGKWKPASSAGSWSSSVATEDKDKPRHDQWAKKAESKEERKVKARKEGDRSVWFGLGMFGLVGWSVAVPTVVGALLGYWLDEKYPGARSWTLMGIVIGVLIGCLNAWRWMNKEGGKR</sequence>
<keyword evidence="2" id="KW-0812">Transmembrane</keyword>
<dbReference type="Pfam" id="PF09527">
    <property type="entry name" value="ATPase_gene1"/>
    <property type="match status" value="1"/>
</dbReference>
<keyword evidence="2" id="KW-1133">Transmembrane helix</keyword>
<dbReference type="EMBL" id="QMIE01000021">
    <property type="protein sequence ID" value="TVM14691.1"/>
    <property type="molecule type" value="Genomic_DNA"/>
</dbReference>
<reference evidence="3 4" key="1">
    <citation type="submission" date="2018-06" db="EMBL/GenBank/DDBJ databases">
        <title>Complete genome of Desulfovibrio indonesiensis P37SLT.</title>
        <authorList>
            <person name="Crispim J.S."/>
            <person name="Vidigal P.M.P."/>
            <person name="Silva L.C.F."/>
            <person name="Laguardia C.N."/>
            <person name="Araujo L.C."/>
            <person name="Dias R.S."/>
            <person name="Sousa M.P."/>
            <person name="Paula S.O."/>
            <person name="Silva C."/>
        </authorList>
    </citation>
    <scope>NUCLEOTIDE SEQUENCE [LARGE SCALE GENOMIC DNA]</scope>
    <source>
        <strain evidence="3 4">P37SLT</strain>
    </source>
</reference>
<gene>
    <name evidence="3" type="ORF">DPQ33_16925</name>
</gene>
<accession>A0A7M3MAH4</accession>
<keyword evidence="2" id="KW-0472">Membrane</keyword>
<feature type="transmembrane region" description="Helical" evidence="2">
    <location>
        <begin position="99"/>
        <end position="116"/>
    </location>
</feature>
<keyword evidence="4" id="KW-1185">Reference proteome</keyword>
<dbReference type="AlphaFoldDB" id="A0A7M3MAH4"/>
<evidence type="ECO:0000256" key="2">
    <source>
        <dbReference type="SAM" id="Phobius"/>
    </source>
</evidence>
<name>A0A7M3MAH4_9BACT</name>
<protein>
    <recommendedName>
        <fullName evidence="5">ATPase F0F1</fullName>
    </recommendedName>
</protein>
<feature type="compositionally biased region" description="Low complexity" evidence="1">
    <location>
        <begin position="16"/>
        <end position="27"/>
    </location>
</feature>
<evidence type="ECO:0000256" key="1">
    <source>
        <dbReference type="SAM" id="MobiDB-lite"/>
    </source>
</evidence>
<evidence type="ECO:0008006" key="5">
    <source>
        <dbReference type="Google" id="ProtNLM"/>
    </source>
</evidence>